<evidence type="ECO:0000256" key="4">
    <source>
        <dbReference type="ARBA" id="ARBA00023235"/>
    </source>
</evidence>
<dbReference type="SUPFAM" id="SSF48239">
    <property type="entry name" value="Terpenoid cyclases/Protein prenyltransferases"/>
    <property type="match status" value="2"/>
</dbReference>
<dbReference type="Pfam" id="PF13249">
    <property type="entry name" value="SQHop_cyclase_N"/>
    <property type="match status" value="1"/>
</dbReference>
<evidence type="ECO:0000256" key="3">
    <source>
        <dbReference type="ARBA" id="ARBA00022737"/>
    </source>
</evidence>
<evidence type="ECO:0000313" key="8">
    <source>
        <dbReference type="EMBL" id="WUP51678.1"/>
    </source>
</evidence>
<dbReference type="InterPro" id="IPR032697">
    <property type="entry name" value="SQ_cyclase_N"/>
</dbReference>
<keyword evidence="3" id="KW-0677">Repeat</keyword>
<evidence type="ECO:0000259" key="6">
    <source>
        <dbReference type="Pfam" id="PF13249"/>
    </source>
</evidence>
<dbReference type="PANTHER" id="PTHR11764:SF20">
    <property type="entry name" value="LANOSTEROL SYNTHASE"/>
    <property type="match status" value="1"/>
</dbReference>
<protein>
    <submittedName>
        <fullName evidence="7">Squalene--hopene cyclase</fullName>
        <ecNumber evidence="7">5.4.99.17</ecNumber>
    </submittedName>
</protein>
<name>A0A420F043_9ACTN</name>
<dbReference type="InterPro" id="IPR032696">
    <property type="entry name" value="SQ_cyclase_C"/>
</dbReference>
<proteinExistence type="inferred from homology"/>
<keyword evidence="10" id="KW-1185">Reference proteome</keyword>
<dbReference type="GO" id="GO:0005811">
    <property type="term" value="C:lipid droplet"/>
    <property type="evidence" value="ECO:0007669"/>
    <property type="project" value="InterPro"/>
</dbReference>
<dbReference type="Proteomes" id="UP001432190">
    <property type="component" value="Chromosome"/>
</dbReference>
<feature type="domain" description="Squalene cyclase C-terminal" evidence="5">
    <location>
        <begin position="325"/>
        <end position="635"/>
    </location>
</feature>
<dbReference type="AlphaFoldDB" id="A0A420F043"/>
<dbReference type="CDD" id="cd02892">
    <property type="entry name" value="SQCY_1"/>
    <property type="match status" value="1"/>
</dbReference>
<evidence type="ECO:0000313" key="10">
    <source>
        <dbReference type="Proteomes" id="UP001432190"/>
    </source>
</evidence>
<evidence type="ECO:0000256" key="1">
    <source>
        <dbReference type="ARBA" id="ARBA00004999"/>
    </source>
</evidence>
<dbReference type="OrthoDB" id="9758578at2"/>
<dbReference type="EC" id="5.4.99.17" evidence="7"/>
<dbReference type="PANTHER" id="PTHR11764">
    <property type="entry name" value="TERPENE CYCLASE/MUTASE FAMILY MEMBER"/>
    <property type="match status" value="1"/>
</dbReference>
<evidence type="ECO:0000256" key="2">
    <source>
        <dbReference type="ARBA" id="ARBA00009755"/>
    </source>
</evidence>
<feature type="domain" description="Squalene cyclase N-terminal" evidence="6">
    <location>
        <begin position="31"/>
        <end position="311"/>
    </location>
</feature>
<evidence type="ECO:0000313" key="9">
    <source>
        <dbReference type="Proteomes" id="UP000285744"/>
    </source>
</evidence>
<dbReference type="GO" id="GO:0016104">
    <property type="term" value="P:triterpenoid biosynthetic process"/>
    <property type="evidence" value="ECO:0007669"/>
    <property type="project" value="InterPro"/>
</dbReference>
<gene>
    <name evidence="7" type="primary">shc</name>
    <name evidence="7" type="ORF">D7I43_15250</name>
    <name evidence="8" type="ORF">OG994_09320</name>
</gene>
<dbReference type="EMBL" id="CP108084">
    <property type="protein sequence ID" value="WUP51678.1"/>
    <property type="molecule type" value="Genomic_DNA"/>
</dbReference>
<organism evidence="7 9">
    <name type="scientific">Micromonospora globbae</name>
    <dbReference type="NCBI Taxonomy" id="1894969"/>
    <lineage>
        <taxon>Bacteria</taxon>
        <taxon>Bacillati</taxon>
        <taxon>Actinomycetota</taxon>
        <taxon>Actinomycetes</taxon>
        <taxon>Micromonosporales</taxon>
        <taxon>Micromonosporaceae</taxon>
        <taxon>Micromonospora</taxon>
    </lineage>
</organism>
<evidence type="ECO:0000313" key="7">
    <source>
        <dbReference type="EMBL" id="RKF26375.1"/>
    </source>
</evidence>
<dbReference type="NCBIfam" id="TIGR01507">
    <property type="entry name" value="hopene_cyclase"/>
    <property type="match status" value="1"/>
</dbReference>
<dbReference type="UniPathway" id="UPA00337"/>
<dbReference type="InterPro" id="IPR018333">
    <property type="entry name" value="Squalene_cyclase"/>
</dbReference>
<sequence>MTELLSPKTTTTVEAERPGADVLDEARDALRRARDHLLDLQDEAGWWKGDLATNVTMDAEDLMLRQFLGIRTAEQTAETARWIRSQQRPDGSWAIFHGGPGDLSTTIEAYVALRLAGDTVEAPHMAAAAAFVRAHGGVAASRVFTRFWLALFGHWPWSQLPAVPPELVLLPSWVPFNVYDFACWARQTIVPLSIVRALRPVRSLGFGVDELRTNARPPRPPRLGSRPGLLYRLDRLASGYERIARGPVRRHALRRAAEWIVARQEADGSWGGIQPPWVYSLMALHLLGYPLDHPVLRAGLDGLERFTVRTQTPDGPARWLEACQSPVWDTALAVTALTDAGLPAEHPAVERAGRWLLSEEIRVRGDWAVRRPDTPAGGWAFEFDNDGYADTDDTAEVIMALRRTGVPAEAAVLRGTRWLLGMQSRDGGWAAFDADNTRAILGELPFCDFGEVIDPPSADVTAHVVEALAAENYAGTTPVRRGVHWLLRAQEPDGSWFGRWGANHVYGTGAVVPALVAAGVPRRHPAIRRAVDWLFAHQNADGGWGEDLRSYRDPSWIGRGESTASQTAWALLALHAAGHGTGERALRAVRWLVDTQRPDGGWDEPQFTGTGFPGDFYINYGLYRLVFPISALGRILGTRADEATVTR</sequence>
<dbReference type="Pfam" id="PF13243">
    <property type="entry name" value="SQHop_cyclase_C"/>
    <property type="match status" value="1"/>
</dbReference>
<dbReference type="RefSeq" id="WP_120329171.1">
    <property type="nucleotide sequence ID" value="NZ_CP108084.1"/>
</dbReference>
<dbReference type="InterPro" id="IPR008930">
    <property type="entry name" value="Terpenoid_cyclase/PrenylTrfase"/>
</dbReference>
<comment type="pathway">
    <text evidence="1">Secondary metabolite biosynthesis; hopanoid biosynthesis.</text>
</comment>
<reference evidence="7 9" key="1">
    <citation type="journal article" date="2018" name="Int. J. Syst. Evol. Microbiol.">
        <title>Micromonospora globbae sp. nov., an endophytic actinomycete isolated from roots of Globba winitii C. H. Wright.</title>
        <authorList>
            <person name="Kuncharoen N."/>
            <person name="Pittayakhajonwut P."/>
            <person name="Tanasupawat S."/>
        </authorList>
    </citation>
    <scope>NUCLEOTIDE SEQUENCE [LARGE SCALE GENOMIC DNA]</scope>
    <source>
        <strain evidence="7 9">WPS1-2</strain>
    </source>
</reference>
<dbReference type="InterPro" id="IPR006400">
    <property type="entry name" value="Hopene-cyclase"/>
</dbReference>
<accession>A0A420F043</accession>
<dbReference type="Gene3D" id="1.50.10.20">
    <property type="match status" value="2"/>
</dbReference>
<dbReference type="NCBIfam" id="TIGR01787">
    <property type="entry name" value="squalene_cyclas"/>
    <property type="match status" value="1"/>
</dbReference>
<dbReference type="GO" id="GO:0051007">
    <property type="term" value="F:squalene-hopene cyclase activity"/>
    <property type="evidence" value="ECO:0007669"/>
    <property type="project" value="UniProtKB-EC"/>
</dbReference>
<comment type="similarity">
    <text evidence="2">Belongs to the terpene cyclase/mutase family.</text>
</comment>
<dbReference type="EMBL" id="RAQQ01000010">
    <property type="protein sequence ID" value="RKF26375.1"/>
    <property type="molecule type" value="Genomic_DNA"/>
</dbReference>
<reference evidence="8" key="2">
    <citation type="submission" date="2022-10" db="EMBL/GenBank/DDBJ databases">
        <title>The complete genomes of actinobacterial strains from the NBC collection.</title>
        <authorList>
            <person name="Joergensen T.S."/>
            <person name="Alvarez Arevalo M."/>
            <person name="Sterndorff E.B."/>
            <person name="Faurdal D."/>
            <person name="Vuksanovic O."/>
            <person name="Mourched A.-S."/>
            <person name="Charusanti P."/>
            <person name="Shaw S."/>
            <person name="Blin K."/>
            <person name="Weber T."/>
        </authorList>
    </citation>
    <scope>NUCLEOTIDE SEQUENCE</scope>
    <source>
        <strain evidence="8">NBC_00256</strain>
    </source>
</reference>
<keyword evidence="4 7" id="KW-0413">Isomerase</keyword>
<dbReference type="SFLD" id="SFLDG01016">
    <property type="entry name" value="Prenyltransferase_Like_2"/>
    <property type="match status" value="1"/>
</dbReference>
<evidence type="ECO:0000259" key="5">
    <source>
        <dbReference type="Pfam" id="PF13243"/>
    </source>
</evidence>
<dbReference type="Proteomes" id="UP000285744">
    <property type="component" value="Unassembled WGS sequence"/>
</dbReference>